<dbReference type="RefSeq" id="WP_012106647.1">
    <property type="nucleotide sequence ID" value="NC_009712.1"/>
</dbReference>
<dbReference type="PANTHER" id="PTHR44591">
    <property type="entry name" value="STRESS RESPONSE REGULATOR PROTEIN 1"/>
    <property type="match status" value="1"/>
</dbReference>
<dbReference type="InterPro" id="IPR001789">
    <property type="entry name" value="Sig_transdc_resp-reg_receiver"/>
</dbReference>
<evidence type="ECO:0000313" key="5">
    <source>
        <dbReference type="Proteomes" id="UP000002408"/>
    </source>
</evidence>
<proteinExistence type="predicted"/>
<accession>A7I7A9</accession>
<evidence type="ECO:0000256" key="1">
    <source>
        <dbReference type="ARBA" id="ARBA00022553"/>
    </source>
</evidence>
<keyword evidence="1 2" id="KW-0597">Phosphoprotein</keyword>
<dbReference type="Pfam" id="PF00072">
    <property type="entry name" value="Response_reg"/>
    <property type="match status" value="1"/>
</dbReference>
<reference evidence="5" key="1">
    <citation type="journal article" date="2015" name="Microbiology">
        <title>Genome of Methanoregula boonei 6A8 reveals adaptations to oligotrophic peatland environments.</title>
        <authorList>
            <person name="Braeuer S."/>
            <person name="Cadillo-Quiroz H."/>
            <person name="Kyrpides N."/>
            <person name="Woyke T."/>
            <person name="Goodwin L."/>
            <person name="Detter C."/>
            <person name="Podell S."/>
            <person name="Yavitt J.B."/>
            <person name="Zinder S.H."/>
        </authorList>
    </citation>
    <scope>NUCLEOTIDE SEQUENCE [LARGE SCALE GENOMIC DNA]</scope>
    <source>
        <strain evidence="5">DSM 21154 / JCM 14090 / 6A8</strain>
    </source>
</reference>
<dbReference type="GO" id="GO:0000160">
    <property type="term" value="P:phosphorelay signal transduction system"/>
    <property type="evidence" value="ECO:0007669"/>
    <property type="project" value="InterPro"/>
</dbReference>
<name>A7I7A9_METB6</name>
<protein>
    <submittedName>
        <fullName evidence="4">Response regulator receiver protein</fullName>
    </submittedName>
</protein>
<keyword evidence="5" id="KW-1185">Reference proteome</keyword>
<evidence type="ECO:0000313" key="4">
    <source>
        <dbReference type="EMBL" id="ABS55620.1"/>
    </source>
</evidence>
<dbReference type="PROSITE" id="PS50110">
    <property type="entry name" value="RESPONSE_REGULATORY"/>
    <property type="match status" value="1"/>
</dbReference>
<dbReference type="InterPro" id="IPR050595">
    <property type="entry name" value="Bact_response_regulator"/>
</dbReference>
<organism evidence="4 5">
    <name type="scientific">Methanoregula boonei (strain DSM 21154 / JCM 14090 / 6A8)</name>
    <dbReference type="NCBI Taxonomy" id="456442"/>
    <lineage>
        <taxon>Archaea</taxon>
        <taxon>Methanobacteriati</taxon>
        <taxon>Methanobacteriota</taxon>
        <taxon>Stenosarchaea group</taxon>
        <taxon>Methanomicrobia</taxon>
        <taxon>Methanomicrobiales</taxon>
        <taxon>Methanoregulaceae</taxon>
        <taxon>Methanoregula</taxon>
    </lineage>
</organism>
<dbReference type="CDD" id="cd00156">
    <property type="entry name" value="REC"/>
    <property type="match status" value="1"/>
</dbReference>
<dbReference type="eggNOG" id="arCOG02385">
    <property type="taxonomic scope" value="Archaea"/>
</dbReference>
<dbReference type="InterPro" id="IPR011006">
    <property type="entry name" value="CheY-like_superfamily"/>
</dbReference>
<dbReference type="Gene3D" id="3.40.50.2300">
    <property type="match status" value="1"/>
</dbReference>
<dbReference type="KEGG" id="mbn:Mboo_1102"/>
<dbReference type="AlphaFoldDB" id="A7I7A9"/>
<gene>
    <name evidence="4" type="ordered locus">Mboo_1102</name>
</gene>
<dbReference type="HOGENOM" id="CLU_000445_69_8_2"/>
<dbReference type="PANTHER" id="PTHR44591:SF3">
    <property type="entry name" value="RESPONSE REGULATORY DOMAIN-CONTAINING PROTEIN"/>
    <property type="match status" value="1"/>
</dbReference>
<dbReference type="SUPFAM" id="SSF52172">
    <property type="entry name" value="CheY-like"/>
    <property type="match status" value="1"/>
</dbReference>
<dbReference type="STRING" id="456442.Mboo_1102"/>
<feature type="domain" description="Response regulatory" evidence="3">
    <location>
        <begin position="3"/>
        <end position="118"/>
    </location>
</feature>
<dbReference type="GeneID" id="5411262"/>
<dbReference type="SMART" id="SM00448">
    <property type="entry name" value="REC"/>
    <property type="match status" value="1"/>
</dbReference>
<dbReference type="EMBL" id="CP000780">
    <property type="protein sequence ID" value="ABS55620.1"/>
    <property type="molecule type" value="Genomic_DNA"/>
</dbReference>
<feature type="modified residue" description="4-aspartylphosphate" evidence="2">
    <location>
        <position position="53"/>
    </location>
</feature>
<dbReference type="Proteomes" id="UP000002408">
    <property type="component" value="Chromosome"/>
</dbReference>
<sequence>MTRILIVDDDADILELLRLEFEDDPGCSADCVTDPARALELARTSRYDAIITDWRMPEMTGGEFVRALRKQGCRSYIIIYSGMDPDQEMFQTLETDADQYILRRGNPDREFGELKEGIRALPLHPASTVP</sequence>
<evidence type="ECO:0000259" key="3">
    <source>
        <dbReference type="PROSITE" id="PS50110"/>
    </source>
</evidence>
<evidence type="ECO:0000256" key="2">
    <source>
        <dbReference type="PROSITE-ProRule" id="PRU00169"/>
    </source>
</evidence>
<dbReference type="OrthoDB" id="8127at2157"/>